<dbReference type="PRINTS" id="PR00705">
    <property type="entry name" value="PAPAIN"/>
</dbReference>
<dbReference type="PANTHER" id="PTHR12411">
    <property type="entry name" value="CYSTEINE PROTEASE FAMILY C1-RELATED"/>
    <property type="match status" value="1"/>
</dbReference>
<comment type="similarity">
    <text evidence="1">Belongs to the peptidase C1 family.</text>
</comment>
<dbReference type="AlphaFoldDB" id="A0A8S9ZPH6"/>
<keyword evidence="9" id="KW-1185">Reference proteome</keyword>
<organism evidence="8 9">
    <name type="scientific">Meloidogyne graminicola</name>
    <dbReference type="NCBI Taxonomy" id="189291"/>
    <lineage>
        <taxon>Eukaryota</taxon>
        <taxon>Metazoa</taxon>
        <taxon>Ecdysozoa</taxon>
        <taxon>Nematoda</taxon>
        <taxon>Chromadorea</taxon>
        <taxon>Rhabditida</taxon>
        <taxon>Tylenchina</taxon>
        <taxon>Tylenchomorpha</taxon>
        <taxon>Tylenchoidea</taxon>
        <taxon>Meloidogynidae</taxon>
        <taxon>Meloidogyninae</taxon>
        <taxon>Meloidogyne</taxon>
    </lineage>
</organism>
<keyword evidence="6" id="KW-0732">Signal</keyword>
<dbReference type="InterPro" id="IPR013128">
    <property type="entry name" value="Peptidase_C1A"/>
</dbReference>
<evidence type="ECO:0000256" key="5">
    <source>
        <dbReference type="ARBA" id="ARBA00023157"/>
    </source>
</evidence>
<dbReference type="InterPro" id="IPR025660">
    <property type="entry name" value="Pept_his_AS"/>
</dbReference>
<protein>
    <submittedName>
        <fullName evidence="8">Pept_C1 domain-containing protein</fullName>
    </submittedName>
</protein>
<dbReference type="EMBL" id="JABEBT010000047">
    <property type="protein sequence ID" value="KAF7635048.1"/>
    <property type="molecule type" value="Genomic_DNA"/>
</dbReference>
<dbReference type="SUPFAM" id="SSF54001">
    <property type="entry name" value="Cysteine proteinases"/>
    <property type="match status" value="1"/>
</dbReference>
<dbReference type="InterPro" id="IPR000668">
    <property type="entry name" value="Peptidase_C1A_C"/>
</dbReference>
<evidence type="ECO:0000256" key="4">
    <source>
        <dbReference type="ARBA" id="ARBA00022807"/>
    </source>
</evidence>
<name>A0A8S9ZPH6_9BILA</name>
<dbReference type="InterPro" id="IPR000169">
    <property type="entry name" value="Pept_cys_AS"/>
</dbReference>
<sequence length="358" mass="39528">MFKILSFNFLLFSVASAGLLDLDIVTKLVDKINKNAAGVWTAEANLLSLLPLEQQKMRCGAKIPEKENHTQAEPLKLETKPGCQCTTKIDFDARTKWPGCSPIIGHIQNQGQCGSCWGVSTASAYSDRYCIARTKKGQNTAGNDASFQFSALDIISCSINYDGCLGGWPYGAWQWIQNKGICTGTDYNWKSGCKPYPFPPNNMGPHAPKCSQSCSVNWKTHYSNDKHLGKSAGRLTGSTATIQSIQREIQTNGPVVGVFDVYSDFMSYKSGKTQNAQHVGGHAIRIIGWGTQTCLNQKIDFWLCANSWGTGWGEGGYFKIRRGVNECGIDKTEISYGIPKIIYIIIYLDIILIENYLI</sequence>
<evidence type="ECO:0000256" key="2">
    <source>
        <dbReference type="ARBA" id="ARBA00022670"/>
    </source>
</evidence>
<dbReference type="InterPro" id="IPR025661">
    <property type="entry name" value="Pept_asp_AS"/>
</dbReference>
<dbReference type="OrthoDB" id="10058785at2759"/>
<evidence type="ECO:0000313" key="8">
    <source>
        <dbReference type="EMBL" id="KAF7635048.1"/>
    </source>
</evidence>
<dbReference type="SMART" id="SM00645">
    <property type="entry name" value="Pept_C1"/>
    <property type="match status" value="1"/>
</dbReference>
<dbReference type="PROSITE" id="PS00139">
    <property type="entry name" value="THIOL_PROTEASE_CYS"/>
    <property type="match status" value="1"/>
</dbReference>
<evidence type="ECO:0000256" key="6">
    <source>
        <dbReference type="SAM" id="SignalP"/>
    </source>
</evidence>
<dbReference type="GO" id="GO:0006508">
    <property type="term" value="P:proteolysis"/>
    <property type="evidence" value="ECO:0007669"/>
    <property type="project" value="UniProtKB-KW"/>
</dbReference>
<dbReference type="PROSITE" id="PS00640">
    <property type="entry name" value="THIOL_PROTEASE_ASN"/>
    <property type="match status" value="1"/>
</dbReference>
<keyword evidence="2" id="KW-0645">Protease</keyword>
<feature type="chain" id="PRO_5035851228" evidence="6">
    <location>
        <begin position="18"/>
        <end position="358"/>
    </location>
</feature>
<keyword evidence="5" id="KW-1015">Disulfide bond</keyword>
<keyword evidence="3" id="KW-0378">Hydrolase</keyword>
<dbReference type="CDD" id="cd02620">
    <property type="entry name" value="Peptidase_C1A_CathepsinB"/>
    <property type="match status" value="1"/>
</dbReference>
<evidence type="ECO:0000256" key="3">
    <source>
        <dbReference type="ARBA" id="ARBA00022801"/>
    </source>
</evidence>
<comment type="caution">
    <text evidence="8">The sequence shown here is derived from an EMBL/GenBank/DDBJ whole genome shotgun (WGS) entry which is preliminary data.</text>
</comment>
<dbReference type="Gene3D" id="3.90.70.10">
    <property type="entry name" value="Cysteine proteinases"/>
    <property type="match status" value="1"/>
</dbReference>
<reference evidence="8" key="1">
    <citation type="journal article" date="2020" name="Ecol. Evol.">
        <title>Genome structure and content of the rice root-knot nematode (Meloidogyne graminicola).</title>
        <authorList>
            <person name="Phan N.T."/>
            <person name="Danchin E.G.J."/>
            <person name="Klopp C."/>
            <person name="Perfus-Barbeoch L."/>
            <person name="Kozlowski D.K."/>
            <person name="Koutsovoulos G.D."/>
            <person name="Lopez-Roques C."/>
            <person name="Bouchez O."/>
            <person name="Zahm M."/>
            <person name="Besnard G."/>
            <person name="Bellafiore S."/>
        </authorList>
    </citation>
    <scope>NUCLEOTIDE SEQUENCE</scope>
    <source>
        <strain evidence="8">VN-18</strain>
    </source>
</reference>
<dbReference type="Pfam" id="PF00112">
    <property type="entry name" value="Peptidase_C1"/>
    <property type="match status" value="1"/>
</dbReference>
<accession>A0A8S9ZPH6</accession>
<evidence type="ECO:0000259" key="7">
    <source>
        <dbReference type="SMART" id="SM00645"/>
    </source>
</evidence>
<gene>
    <name evidence="8" type="ORF">Mgra_00005489</name>
</gene>
<dbReference type="GO" id="GO:0008234">
    <property type="term" value="F:cysteine-type peptidase activity"/>
    <property type="evidence" value="ECO:0007669"/>
    <property type="project" value="UniProtKB-KW"/>
</dbReference>
<dbReference type="InterPro" id="IPR038765">
    <property type="entry name" value="Papain-like_cys_pep_sf"/>
</dbReference>
<feature type="signal peptide" evidence="6">
    <location>
        <begin position="1"/>
        <end position="17"/>
    </location>
</feature>
<dbReference type="PROSITE" id="PS00639">
    <property type="entry name" value="THIOL_PROTEASE_HIS"/>
    <property type="match status" value="1"/>
</dbReference>
<evidence type="ECO:0000313" key="9">
    <source>
        <dbReference type="Proteomes" id="UP000605970"/>
    </source>
</evidence>
<evidence type="ECO:0000256" key="1">
    <source>
        <dbReference type="ARBA" id="ARBA00008455"/>
    </source>
</evidence>
<keyword evidence="4" id="KW-0788">Thiol protease</keyword>
<feature type="domain" description="Peptidase C1A papain C-terminal" evidence="7">
    <location>
        <begin position="87"/>
        <end position="338"/>
    </location>
</feature>
<dbReference type="Proteomes" id="UP000605970">
    <property type="component" value="Unassembled WGS sequence"/>
</dbReference>
<proteinExistence type="inferred from homology"/>